<dbReference type="Proteomes" id="UP001221142">
    <property type="component" value="Unassembled WGS sequence"/>
</dbReference>
<dbReference type="InterPro" id="IPR016024">
    <property type="entry name" value="ARM-type_fold"/>
</dbReference>
<accession>A0AAD7B802</accession>
<keyword evidence="2" id="KW-1185">Reference proteome</keyword>
<protein>
    <submittedName>
        <fullName evidence="1">Armadillo-type protein</fullName>
    </submittedName>
</protein>
<name>A0AAD7B802_9AGAR</name>
<sequence>MPPLQRQETRTSLLSWWSDSNPLVQAGPTINLHAAAKPLMKWMHHQQALGIIEKHNEVPLTAELLEIYASYLSYKYISLATQRTVLRHLTDRAYLSETDVGEILRSPILEEIPRLLESDERQLQVLTCSLVGKLLAHQYGIAGQLTFSVGDEDVLLQMTSTLAGVLGQPESALGEALLILLESETEAMRRWSCILVGNLARQKAAQRVLTSSEVVGKLVALLRDSDDDVVLTAMSALAAISQLPGGLRSLVAMNAVNAVGLTLDSTNTNMRLSVCAFVTTLAKSESSVPAILDAIPMERWSKLLSDREEVFVHTAEVLVQLSRWDEFAWAIIRSDLLEVISDLLSTRSRTFDFCELIGTLAEKEFTISSILAAIPIQKFVFILDGEGYTGYHTRTSAGFVLTQLSKWPEGAKGVVTVLNMLDTSLLKLGKGSQYWVPRIVAALARHEVIVPTIAESFTIATLWTLVCGQDNQIASQAAGALVELARRSEGKATLTLELFLASTQPQLLVSHMKTILNLAETLPLESPLRTIIPTDGLKRNIMMIESGSGIGLEWNDTK</sequence>
<dbReference type="SUPFAM" id="SSF48371">
    <property type="entry name" value="ARM repeat"/>
    <property type="match status" value="2"/>
</dbReference>
<dbReference type="InterPro" id="IPR011989">
    <property type="entry name" value="ARM-like"/>
</dbReference>
<reference evidence="1" key="1">
    <citation type="submission" date="2023-03" db="EMBL/GenBank/DDBJ databases">
        <title>Massive genome expansion in bonnet fungi (Mycena s.s.) driven by repeated elements and novel gene families across ecological guilds.</title>
        <authorList>
            <consortium name="Lawrence Berkeley National Laboratory"/>
            <person name="Harder C.B."/>
            <person name="Miyauchi S."/>
            <person name="Viragh M."/>
            <person name="Kuo A."/>
            <person name="Thoen E."/>
            <person name="Andreopoulos B."/>
            <person name="Lu D."/>
            <person name="Skrede I."/>
            <person name="Drula E."/>
            <person name="Henrissat B."/>
            <person name="Morin E."/>
            <person name="Kohler A."/>
            <person name="Barry K."/>
            <person name="LaButti K."/>
            <person name="Morin E."/>
            <person name="Salamov A."/>
            <person name="Lipzen A."/>
            <person name="Mereny Z."/>
            <person name="Hegedus B."/>
            <person name="Baldrian P."/>
            <person name="Stursova M."/>
            <person name="Weitz H."/>
            <person name="Taylor A."/>
            <person name="Grigoriev I.V."/>
            <person name="Nagy L.G."/>
            <person name="Martin F."/>
            <person name="Kauserud H."/>
        </authorList>
    </citation>
    <scope>NUCLEOTIDE SEQUENCE</scope>
    <source>
        <strain evidence="1">9284</strain>
    </source>
</reference>
<dbReference type="AlphaFoldDB" id="A0AAD7B802"/>
<dbReference type="EMBL" id="JARKIF010000030">
    <property type="protein sequence ID" value="KAJ7612652.1"/>
    <property type="molecule type" value="Genomic_DNA"/>
</dbReference>
<evidence type="ECO:0000313" key="1">
    <source>
        <dbReference type="EMBL" id="KAJ7612652.1"/>
    </source>
</evidence>
<proteinExistence type="predicted"/>
<gene>
    <name evidence="1" type="ORF">FB45DRAFT_1065370</name>
</gene>
<dbReference type="Gene3D" id="1.25.10.10">
    <property type="entry name" value="Leucine-rich Repeat Variant"/>
    <property type="match status" value="1"/>
</dbReference>
<organism evidence="1 2">
    <name type="scientific">Roridomyces roridus</name>
    <dbReference type="NCBI Taxonomy" id="1738132"/>
    <lineage>
        <taxon>Eukaryota</taxon>
        <taxon>Fungi</taxon>
        <taxon>Dikarya</taxon>
        <taxon>Basidiomycota</taxon>
        <taxon>Agaricomycotina</taxon>
        <taxon>Agaricomycetes</taxon>
        <taxon>Agaricomycetidae</taxon>
        <taxon>Agaricales</taxon>
        <taxon>Marasmiineae</taxon>
        <taxon>Mycenaceae</taxon>
        <taxon>Roridomyces</taxon>
    </lineage>
</organism>
<evidence type="ECO:0000313" key="2">
    <source>
        <dbReference type="Proteomes" id="UP001221142"/>
    </source>
</evidence>
<comment type="caution">
    <text evidence="1">The sequence shown here is derived from an EMBL/GenBank/DDBJ whole genome shotgun (WGS) entry which is preliminary data.</text>
</comment>